<comment type="subcellular location">
    <subcellularLocation>
        <location evidence="8">Cell membrane</location>
        <topology evidence="8">Peripheral membrane protein</topology>
    </subcellularLocation>
    <subcellularLocation>
        <location evidence="1">Membrane</location>
    </subcellularLocation>
</comment>
<dbReference type="PRINTS" id="PR00125">
    <property type="entry name" value="ATPASEDELTA"/>
</dbReference>
<evidence type="ECO:0000256" key="8">
    <source>
        <dbReference type="HAMAP-Rule" id="MF_01416"/>
    </source>
</evidence>
<keyword evidence="5 8" id="KW-0472">Membrane</keyword>
<name>A0A1D8JJF4_9BACL</name>
<comment type="similarity">
    <text evidence="8">Belongs to the ATPase delta chain family.</text>
</comment>
<dbReference type="GO" id="GO:0046933">
    <property type="term" value="F:proton-transporting ATP synthase activity, rotational mechanism"/>
    <property type="evidence" value="ECO:0007669"/>
    <property type="project" value="UniProtKB-UniRule"/>
</dbReference>
<dbReference type="Pfam" id="PF00213">
    <property type="entry name" value="OSCP"/>
    <property type="match status" value="1"/>
</dbReference>
<dbReference type="RefSeq" id="WP_075528992.1">
    <property type="nucleotide sequence ID" value="NZ_CP017560.1"/>
</dbReference>
<dbReference type="PROSITE" id="PS00389">
    <property type="entry name" value="ATPASE_DELTA"/>
    <property type="match status" value="1"/>
</dbReference>
<gene>
    <name evidence="8" type="primary">atpH</name>
    <name evidence="9" type="ORF">BI350_15585</name>
</gene>
<dbReference type="PANTHER" id="PTHR11910">
    <property type="entry name" value="ATP SYNTHASE DELTA CHAIN"/>
    <property type="match status" value="1"/>
</dbReference>
<evidence type="ECO:0000313" key="9">
    <source>
        <dbReference type="EMBL" id="AOV08829.1"/>
    </source>
</evidence>
<organism evidence="9 10">
    <name type="scientific">Sporosarcina ureilytica</name>
    <dbReference type="NCBI Taxonomy" id="298596"/>
    <lineage>
        <taxon>Bacteria</taxon>
        <taxon>Bacillati</taxon>
        <taxon>Bacillota</taxon>
        <taxon>Bacilli</taxon>
        <taxon>Bacillales</taxon>
        <taxon>Caryophanaceae</taxon>
        <taxon>Sporosarcina</taxon>
    </lineage>
</organism>
<keyword evidence="10" id="KW-1185">Reference proteome</keyword>
<proteinExistence type="inferred from homology"/>
<accession>A0A1D8JJF4</accession>
<dbReference type="EMBL" id="CP017560">
    <property type="protein sequence ID" value="AOV08829.1"/>
    <property type="molecule type" value="Genomic_DNA"/>
</dbReference>
<comment type="function">
    <text evidence="8">F(1)F(0) ATP synthase produces ATP from ADP in the presence of a proton or sodium gradient. F-type ATPases consist of two structural domains, F(1) containing the extramembraneous catalytic core and F(0) containing the membrane proton channel, linked together by a central stalk and a peripheral stalk. During catalysis, ATP synthesis in the catalytic domain of F(1) is coupled via a rotary mechanism of the central stalk subunits to proton translocation.</text>
</comment>
<protein>
    <recommendedName>
        <fullName evidence="8">ATP synthase subunit delta</fullName>
    </recommendedName>
    <alternativeName>
        <fullName evidence="8">ATP synthase F(1) sector subunit delta</fullName>
    </alternativeName>
    <alternativeName>
        <fullName evidence="8">F-type ATPase subunit delta</fullName>
        <shortName evidence="8">F-ATPase subunit delta</shortName>
    </alternativeName>
</protein>
<dbReference type="GO" id="GO:0045259">
    <property type="term" value="C:proton-transporting ATP synthase complex"/>
    <property type="evidence" value="ECO:0007669"/>
    <property type="project" value="UniProtKB-KW"/>
</dbReference>
<evidence type="ECO:0000256" key="3">
    <source>
        <dbReference type="ARBA" id="ARBA00022781"/>
    </source>
</evidence>
<evidence type="ECO:0000256" key="1">
    <source>
        <dbReference type="ARBA" id="ARBA00004370"/>
    </source>
</evidence>
<dbReference type="InterPro" id="IPR000711">
    <property type="entry name" value="ATPase_OSCP/dsu"/>
</dbReference>
<keyword evidence="8" id="KW-1003">Cell membrane</keyword>
<keyword evidence="6 8" id="KW-0139">CF(1)</keyword>
<dbReference type="Proteomes" id="UP000185746">
    <property type="component" value="Chromosome"/>
</dbReference>
<dbReference type="SUPFAM" id="SSF47928">
    <property type="entry name" value="N-terminal domain of the delta subunit of the F1F0-ATP synthase"/>
    <property type="match status" value="1"/>
</dbReference>
<dbReference type="Gene3D" id="1.10.520.20">
    <property type="entry name" value="N-terminal domain of the delta subunit of the F1F0-ATP synthase"/>
    <property type="match status" value="1"/>
</dbReference>
<evidence type="ECO:0000256" key="4">
    <source>
        <dbReference type="ARBA" id="ARBA00023065"/>
    </source>
</evidence>
<keyword evidence="2 8" id="KW-0813">Transport</keyword>
<evidence type="ECO:0000313" key="10">
    <source>
        <dbReference type="Proteomes" id="UP000185746"/>
    </source>
</evidence>
<keyword evidence="4 8" id="KW-0406">Ion transport</keyword>
<evidence type="ECO:0000256" key="2">
    <source>
        <dbReference type="ARBA" id="ARBA00022448"/>
    </source>
</evidence>
<dbReference type="NCBIfam" id="NF004403">
    <property type="entry name" value="PRK05758.2-4"/>
    <property type="match status" value="1"/>
</dbReference>
<dbReference type="InterPro" id="IPR020781">
    <property type="entry name" value="ATPase_OSCP/d_CS"/>
</dbReference>
<dbReference type="AlphaFoldDB" id="A0A1D8JJF4"/>
<evidence type="ECO:0000256" key="7">
    <source>
        <dbReference type="ARBA" id="ARBA00023310"/>
    </source>
</evidence>
<dbReference type="NCBIfam" id="TIGR01145">
    <property type="entry name" value="ATP_synt_delta"/>
    <property type="match status" value="1"/>
</dbReference>
<comment type="function">
    <text evidence="8">This protein is part of the stalk that links CF(0) to CF(1). It either transmits conformational changes from CF(0) to CF(1) or is implicated in proton conduction.</text>
</comment>
<keyword evidence="3 8" id="KW-0375">Hydrogen ion transport</keyword>
<evidence type="ECO:0000256" key="5">
    <source>
        <dbReference type="ARBA" id="ARBA00023136"/>
    </source>
</evidence>
<keyword evidence="7 8" id="KW-0066">ATP synthesis</keyword>
<sequence>MSKSIVANRYALALFKTAQENGQIDIIQQELLEIKQVFQTNQELEELLQNPRLSIAKKKELLAELFNGANQFVQNLLFILLEKNRMEEILNFVDEFVMIANDAAGVADAKVYSTRALTVKETAAISSTFAAKIGKQSLRIENIIDPSLIGGIRLQIGNRIYDSSLSGKLNRLQRDLIGS</sequence>
<dbReference type="HAMAP" id="MF_01416">
    <property type="entry name" value="ATP_synth_delta_bact"/>
    <property type="match status" value="1"/>
</dbReference>
<dbReference type="KEGG" id="surl:BI350_15585"/>
<dbReference type="InterPro" id="IPR026015">
    <property type="entry name" value="ATP_synth_OSCP/delta_N_sf"/>
</dbReference>
<reference evidence="9 10" key="1">
    <citation type="submission" date="2016-09" db="EMBL/GenBank/DDBJ databases">
        <title>Complete genome sequence of the Lysinibacillus sphaericus LMG 22257, a specie of Bacillus with ureolytic activity that can effectively biodeposit calcium carbonate.</title>
        <authorList>
            <person name="Yan W."/>
        </authorList>
    </citation>
    <scope>NUCLEOTIDE SEQUENCE [LARGE SCALE GENOMIC DNA]</scope>
    <source>
        <strain evidence="9 10">LMG 22257</strain>
    </source>
</reference>
<evidence type="ECO:0000256" key="6">
    <source>
        <dbReference type="ARBA" id="ARBA00023196"/>
    </source>
</evidence>
<dbReference type="GO" id="GO:0005886">
    <property type="term" value="C:plasma membrane"/>
    <property type="evidence" value="ECO:0007669"/>
    <property type="project" value="UniProtKB-SubCell"/>
</dbReference>